<feature type="transmembrane region" description="Helical" evidence="7">
    <location>
        <begin position="448"/>
        <end position="464"/>
    </location>
</feature>
<dbReference type="GO" id="GO:0005886">
    <property type="term" value="C:plasma membrane"/>
    <property type="evidence" value="ECO:0007669"/>
    <property type="project" value="TreeGrafter"/>
</dbReference>
<keyword evidence="4 7" id="KW-0812">Transmembrane</keyword>
<dbReference type="AlphaFoldDB" id="A0A7X1GHL2"/>
<dbReference type="InterPro" id="IPR006043">
    <property type="entry name" value="NCS2"/>
</dbReference>
<name>A0A7X1GHL2_9PSED</name>
<dbReference type="GO" id="GO:0012505">
    <property type="term" value="C:endomembrane system"/>
    <property type="evidence" value="ECO:0007669"/>
    <property type="project" value="UniProtKB-SubCell"/>
</dbReference>
<feature type="transmembrane region" description="Helical" evidence="7">
    <location>
        <begin position="94"/>
        <end position="113"/>
    </location>
</feature>
<evidence type="ECO:0000256" key="5">
    <source>
        <dbReference type="ARBA" id="ARBA00022989"/>
    </source>
</evidence>
<keyword evidence="6 7" id="KW-0472">Membrane</keyword>
<dbReference type="PANTHER" id="PTHR43337:SF1">
    <property type="entry name" value="XANTHINE_URACIL PERMEASE C887.17-RELATED"/>
    <property type="match status" value="1"/>
</dbReference>
<keyword evidence="5 7" id="KW-1133">Transmembrane helix</keyword>
<comment type="subcellular location">
    <subcellularLocation>
        <location evidence="1">Endomembrane system</location>
        <topology evidence="1">Multi-pass membrane protein</topology>
    </subcellularLocation>
</comment>
<dbReference type="InterPro" id="IPR045018">
    <property type="entry name" value="Azg-like"/>
</dbReference>
<evidence type="ECO:0000256" key="4">
    <source>
        <dbReference type="ARBA" id="ARBA00022692"/>
    </source>
</evidence>
<feature type="transmembrane region" description="Helical" evidence="7">
    <location>
        <begin position="407"/>
        <end position="436"/>
    </location>
</feature>
<feature type="transmembrane region" description="Helical" evidence="7">
    <location>
        <begin position="275"/>
        <end position="297"/>
    </location>
</feature>
<comment type="caution">
    <text evidence="8">The sequence shown here is derived from an EMBL/GenBank/DDBJ whole genome shotgun (WGS) entry which is preliminary data.</text>
</comment>
<evidence type="ECO:0000256" key="3">
    <source>
        <dbReference type="ARBA" id="ARBA00022448"/>
    </source>
</evidence>
<comment type="similarity">
    <text evidence="2">Belongs to the nucleobase:cation symporter-2 (NCS2) (TC 2.A.40) family. Azg-like subfamily.</text>
</comment>
<keyword evidence="3" id="KW-0813">Transport</keyword>
<evidence type="ECO:0000313" key="8">
    <source>
        <dbReference type="EMBL" id="MBC2691558.1"/>
    </source>
</evidence>
<feature type="transmembrane region" description="Helical" evidence="7">
    <location>
        <begin position="39"/>
        <end position="59"/>
    </location>
</feature>
<sequence>MNQPVSLRGAPIGLIARLRLWLENYFGIHREGSTLRREIIAGATTFLAAAYVIVVNPDINAAAGIPFSAGVTATVLVSFLGTLAMALYARNPILIAPGMGINILFAYTMVVGAKIPLQIALGCVLWASVIFTVLAFFNVRQAVIDGIPASLRNAISCGMGLFIALIGLVNAKFISADPFTVVHAAPFNPIILTFLAGLVITIALVARKVPGALILGIICTTLLAIPIGRLWGDATAYWPEGASTVTLVNWSGLFAAPDFSFLGQVDLLGSLHIEYLPYIFVLVFTNFFESLSTFLGISEAGDLKDADGNPRNIKQSMHVDALAALASAPLGTSPATAYIESAAGISQGGRTGMVALVAAVLFLPFLFLSPLLSLVPAIATAPVLIMIGVFMMDTISKIDWKSYEEAIPAFLVILLIPLTYSITLGIALGFIVFVLLKLLIGKAHTVKPIMWWVAALSVFLVMRVQY</sequence>
<feature type="transmembrane region" description="Helical" evidence="7">
    <location>
        <begin position="151"/>
        <end position="174"/>
    </location>
</feature>
<dbReference type="PANTHER" id="PTHR43337">
    <property type="entry name" value="XANTHINE/URACIL PERMEASE C887.17-RELATED"/>
    <property type="match status" value="1"/>
</dbReference>
<gene>
    <name evidence="8" type="ORF">H7995_17340</name>
</gene>
<accession>A0A7X1GHL2</accession>
<keyword evidence="9" id="KW-1185">Reference proteome</keyword>
<dbReference type="GO" id="GO:0005345">
    <property type="term" value="F:purine nucleobase transmembrane transporter activity"/>
    <property type="evidence" value="ECO:0007669"/>
    <property type="project" value="TreeGrafter"/>
</dbReference>
<proteinExistence type="inferred from homology"/>
<feature type="transmembrane region" description="Helical" evidence="7">
    <location>
        <begin position="374"/>
        <end position="395"/>
    </location>
</feature>
<feature type="transmembrane region" description="Helical" evidence="7">
    <location>
        <begin position="65"/>
        <end position="87"/>
    </location>
</feature>
<evidence type="ECO:0000256" key="2">
    <source>
        <dbReference type="ARBA" id="ARBA00005697"/>
    </source>
</evidence>
<feature type="transmembrane region" description="Helical" evidence="7">
    <location>
        <begin position="351"/>
        <end position="368"/>
    </location>
</feature>
<feature type="transmembrane region" description="Helical" evidence="7">
    <location>
        <begin position="186"/>
        <end position="206"/>
    </location>
</feature>
<protein>
    <submittedName>
        <fullName evidence="8">NCS2 family permease</fullName>
    </submittedName>
</protein>
<evidence type="ECO:0000256" key="6">
    <source>
        <dbReference type="ARBA" id="ARBA00023136"/>
    </source>
</evidence>
<feature type="transmembrane region" description="Helical" evidence="7">
    <location>
        <begin position="213"/>
        <end position="232"/>
    </location>
</feature>
<evidence type="ECO:0000313" key="9">
    <source>
        <dbReference type="Proteomes" id="UP000526003"/>
    </source>
</evidence>
<evidence type="ECO:0000256" key="7">
    <source>
        <dbReference type="SAM" id="Phobius"/>
    </source>
</evidence>
<dbReference type="Proteomes" id="UP000526003">
    <property type="component" value="Unassembled WGS sequence"/>
</dbReference>
<organism evidence="8 9">
    <name type="scientific">Pseudomonas kielensis</name>
    <dbReference type="NCBI Taxonomy" id="2762577"/>
    <lineage>
        <taxon>Bacteria</taxon>
        <taxon>Pseudomonadati</taxon>
        <taxon>Pseudomonadota</taxon>
        <taxon>Gammaproteobacteria</taxon>
        <taxon>Pseudomonadales</taxon>
        <taxon>Pseudomonadaceae</taxon>
        <taxon>Pseudomonas</taxon>
    </lineage>
</organism>
<dbReference type="Pfam" id="PF00860">
    <property type="entry name" value="Xan_ur_permease"/>
    <property type="match status" value="1"/>
</dbReference>
<dbReference type="RefSeq" id="WP_166589466.1">
    <property type="nucleotide sequence ID" value="NZ_CP130043.1"/>
</dbReference>
<evidence type="ECO:0000256" key="1">
    <source>
        <dbReference type="ARBA" id="ARBA00004127"/>
    </source>
</evidence>
<reference evidence="8 9" key="1">
    <citation type="submission" date="2020-08" db="EMBL/GenBank/DDBJ databases">
        <title>Pseudomonas sp. nov.</title>
        <authorList>
            <person name="Gieschler S."/>
            <person name="Fiedler G."/>
            <person name="Brinks E."/>
            <person name="Boehnlein C."/>
            <person name="Franz C.M.A.P."/>
            <person name="Kabisch J."/>
        </authorList>
    </citation>
    <scope>NUCLEOTIDE SEQUENCE [LARGE SCALE GENOMIC DNA]</scope>
    <source>
        <strain evidence="8 9">MBT-1</strain>
    </source>
</reference>
<feature type="transmembrane region" description="Helical" evidence="7">
    <location>
        <begin position="119"/>
        <end position="139"/>
    </location>
</feature>
<dbReference type="EMBL" id="JACMYG010000018">
    <property type="protein sequence ID" value="MBC2691558.1"/>
    <property type="molecule type" value="Genomic_DNA"/>
</dbReference>